<dbReference type="PANTHER" id="PTHR17271:SF1">
    <property type="entry name" value="PROTEIN OUTSPREAD"/>
    <property type="match status" value="1"/>
</dbReference>
<feature type="domain" description="PH" evidence="1">
    <location>
        <begin position="53"/>
        <end position="185"/>
    </location>
</feature>
<dbReference type="Proteomes" id="UP000887565">
    <property type="component" value="Unplaced"/>
</dbReference>
<dbReference type="PROSITE" id="PS50003">
    <property type="entry name" value="PH_DOMAIN"/>
    <property type="match status" value="1"/>
</dbReference>
<dbReference type="AlphaFoldDB" id="A0A915I0M9"/>
<evidence type="ECO:0000313" key="2">
    <source>
        <dbReference type="Proteomes" id="UP000887565"/>
    </source>
</evidence>
<dbReference type="GO" id="GO:0051015">
    <property type="term" value="F:actin filament binding"/>
    <property type="evidence" value="ECO:0007669"/>
    <property type="project" value="TreeGrafter"/>
</dbReference>
<dbReference type="Pfam" id="PF00169">
    <property type="entry name" value="PH"/>
    <property type="match status" value="1"/>
</dbReference>
<dbReference type="PANTHER" id="PTHR17271">
    <property type="entry name" value="PLECKSTRIN HOMOLOGY PH DOMAIN-CONTAINING PROTEIN"/>
    <property type="match status" value="1"/>
</dbReference>
<sequence>MNQQLLQNPSVSSSSSLCRNFQPNQFNTLRCKNCFKLKTNHSGSLVDNLPEKQQRLAGYLYISSESPDFSLTLAQKSQRWLKRWFTLYDDGDLHFSLDKHVRNVNIHFKIENYVCQVFQPDIVAQGVIDLKQCIGLKYSLDQRENRYCIELNISDENSNIKTFLFKSDCNDEMKRWYEIMSMFNDKLLKAQLTCCSPKTSLSQRPTLIRIESPSKNSNLYFNYLTNQNHNSPTVRSDNSVIYGTPRSVKNRKNLRNRNDLRSRTCGDFSFESRDPDDSKYSHRVLINNGTASLNDLSNLENCDSPKYTL</sequence>
<dbReference type="SMART" id="SM00233">
    <property type="entry name" value="PH"/>
    <property type="match status" value="1"/>
</dbReference>
<evidence type="ECO:0000259" key="1">
    <source>
        <dbReference type="PROSITE" id="PS50003"/>
    </source>
</evidence>
<evidence type="ECO:0000313" key="3">
    <source>
        <dbReference type="WBParaSite" id="nRc.2.0.1.t07687-RA"/>
    </source>
</evidence>
<dbReference type="InterPro" id="IPR001849">
    <property type="entry name" value="PH_domain"/>
</dbReference>
<accession>A0A915I0M9</accession>
<organism evidence="2 3">
    <name type="scientific">Romanomermis culicivorax</name>
    <name type="common">Nematode worm</name>
    <dbReference type="NCBI Taxonomy" id="13658"/>
    <lineage>
        <taxon>Eukaryota</taxon>
        <taxon>Metazoa</taxon>
        <taxon>Ecdysozoa</taxon>
        <taxon>Nematoda</taxon>
        <taxon>Enoplea</taxon>
        <taxon>Dorylaimia</taxon>
        <taxon>Mermithida</taxon>
        <taxon>Mermithoidea</taxon>
        <taxon>Mermithidae</taxon>
        <taxon>Romanomermis</taxon>
    </lineage>
</organism>
<keyword evidence="2" id="KW-1185">Reference proteome</keyword>
<dbReference type="InterPro" id="IPR011993">
    <property type="entry name" value="PH-like_dom_sf"/>
</dbReference>
<dbReference type="GO" id="GO:0015629">
    <property type="term" value="C:actin cytoskeleton"/>
    <property type="evidence" value="ECO:0007669"/>
    <property type="project" value="TreeGrafter"/>
</dbReference>
<proteinExistence type="predicted"/>
<reference evidence="3" key="1">
    <citation type="submission" date="2022-11" db="UniProtKB">
        <authorList>
            <consortium name="WormBaseParasite"/>
        </authorList>
    </citation>
    <scope>IDENTIFICATION</scope>
</reference>
<dbReference type="Gene3D" id="2.30.29.30">
    <property type="entry name" value="Pleckstrin-homology domain (PH domain)/Phosphotyrosine-binding domain (PTB)"/>
    <property type="match status" value="1"/>
</dbReference>
<dbReference type="InterPro" id="IPR052223">
    <property type="entry name" value="Actin_Cytoskeleton_Reg"/>
</dbReference>
<dbReference type="WBParaSite" id="nRc.2.0.1.t07687-RA">
    <property type="protein sequence ID" value="nRc.2.0.1.t07687-RA"/>
    <property type="gene ID" value="nRc.2.0.1.g07687"/>
</dbReference>
<dbReference type="SUPFAM" id="SSF50729">
    <property type="entry name" value="PH domain-like"/>
    <property type="match status" value="1"/>
</dbReference>
<name>A0A915I0M9_ROMCU</name>
<protein>
    <submittedName>
        <fullName evidence="3">PH domain-containing protein</fullName>
    </submittedName>
</protein>